<dbReference type="AlphaFoldDB" id="A0A3P8UNI6"/>
<dbReference type="PANTHER" id="PTHR16058:SF4">
    <property type="entry name" value="DOUBLE ZINC RIBBON AND ANKYRIN REPEAT-CONTAINING PROTEIN 1"/>
    <property type="match status" value="1"/>
</dbReference>
<dbReference type="InterPro" id="IPR026876">
    <property type="entry name" value="Fn3_assoc_repeat"/>
</dbReference>
<dbReference type="InterPro" id="IPR052481">
    <property type="entry name" value="DZAN1"/>
</dbReference>
<dbReference type="GO" id="GO:0042995">
    <property type="term" value="C:cell projection"/>
    <property type="evidence" value="ECO:0007669"/>
    <property type="project" value="UniProtKB-SubCell"/>
</dbReference>
<evidence type="ECO:0000256" key="4">
    <source>
        <dbReference type="ARBA" id="ARBA00022771"/>
    </source>
</evidence>
<evidence type="ECO:0000256" key="3">
    <source>
        <dbReference type="ARBA" id="ARBA00022737"/>
    </source>
</evidence>
<name>A0A3P8UNI6_CYNSE</name>
<keyword evidence="7" id="KW-0966">Cell projection</keyword>
<evidence type="ECO:0000256" key="2">
    <source>
        <dbReference type="ARBA" id="ARBA00022723"/>
    </source>
</evidence>
<protein>
    <submittedName>
        <fullName evidence="9">Double zinc ribbon and ankyrin repeat domains 1</fullName>
    </submittedName>
</protein>
<evidence type="ECO:0000256" key="5">
    <source>
        <dbReference type="ARBA" id="ARBA00022833"/>
    </source>
</evidence>
<dbReference type="Pfam" id="PF13287">
    <property type="entry name" value="Fn3_assoc"/>
    <property type="match status" value="1"/>
</dbReference>
<dbReference type="Ensembl" id="ENSCSET00000001862.1">
    <property type="protein sequence ID" value="ENSCSEP00000001830.1"/>
    <property type="gene ID" value="ENSCSEG00000001243.1"/>
</dbReference>
<dbReference type="GeneTree" id="ENSGT00390000000549"/>
<accession>A0A3P8UNI6</accession>
<dbReference type="PANTHER" id="PTHR16058">
    <property type="entry name" value="DOUBLE ZINC RIBBON AND ANKYRIN REPEAT-CONTAINING PROTEIN 1"/>
    <property type="match status" value="1"/>
</dbReference>
<evidence type="ECO:0000256" key="1">
    <source>
        <dbReference type="ARBA" id="ARBA00004316"/>
    </source>
</evidence>
<keyword evidence="5" id="KW-0862">Zinc</keyword>
<dbReference type="GO" id="GO:0042462">
    <property type="term" value="P:eye photoreceptor cell development"/>
    <property type="evidence" value="ECO:0007669"/>
    <property type="project" value="Ensembl"/>
</dbReference>
<dbReference type="STRING" id="244447.ENSCSEP00000001830"/>
<keyword evidence="3" id="KW-0677">Repeat</keyword>
<reference evidence="9" key="3">
    <citation type="submission" date="2025-09" db="UniProtKB">
        <authorList>
            <consortium name="Ensembl"/>
        </authorList>
    </citation>
    <scope>IDENTIFICATION</scope>
</reference>
<proteinExistence type="predicted"/>
<sequence>MTAGSVCAPLIIPIVYQEEERRAKNHINTNTPVSVQSDSPGVNIFYTLDGSKPIVGRSVMRRTMEGGGGCSHRYKQPILLPAGRVSVRAVAVSSDGRESSVVTKVFLVDLLDSDNRKQTKEKHPRSERQVIKPLDHSVPFSLTVSPLLCVLVLYLSCLVFLSPVSVCLLRCSQCHSLRPSDPFARFCSQCGAVVPPLPEQRLPPVEGGQVFCVFCNTVVPVNAQTCLICDASVKPEAQLSLQDLIVCGVCGSGNPGHMTTCLTCENQLQLDGCVTSVPSGQGRMLSCSRCKRLNQSDARFCDWCGCRPAPPTSCVTCWQCGAGGPPYALYCAACGEHFDRQMLSFSFEAMHQSDCIPNVKVAPPTVDQCTQTVGLYFPSAAELHNKGQQRALLFSREQPSRDRQPPRSAISPGRGYWRKQLDHICAHLRSYTQNNAPFRTLVGEPRLGRLVSAVFEDDGCEVTLTVSFVSAASKKAQSGIIHFLLGPQSDVSPAPAAVSLTSH</sequence>
<dbReference type="Pfam" id="PF12773">
    <property type="entry name" value="DZR"/>
    <property type="match status" value="1"/>
</dbReference>
<comment type="subcellular location">
    <subcellularLocation>
        <location evidence="1">Cell projection</location>
    </subcellularLocation>
</comment>
<feature type="domain" description="DZANK-type" evidence="8">
    <location>
        <begin position="287"/>
        <end position="335"/>
    </location>
</feature>
<evidence type="ECO:0000313" key="9">
    <source>
        <dbReference type="Ensembl" id="ENSCSEP00000001830.1"/>
    </source>
</evidence>
<evidence type="ECO:0000256" key="7">
    <source>
        <dbReference type="ARBA" id="ARBA00023273"/>
    </source>
</evidence>
<evidence type="ECO:0000313" key="10">
    <source>
        <dbReference type="Proteomes" id="UP000265120"/>
    </source>
</evidence>
<dbReference type="FunCoup" id="A0A3P8UNI6">
    <property type="interactions" value="478"/>
</dbReference>
<dbReference type="GO" id="GO:0008270">
    <property type="term" value="F:zinc ion binding"/>
    <property type="evidence" value="ECO:0007669"/>
    <property type="project" value="UniProtKB-KW"/>
</dbReference>
<dbReference type="Proteomes" id="UP000265120">
    <property type="component" value="Chromosome 9"/>
</dbReference>
<keyword evidence="6" id="KW-0040">ANK repeat</keyword>
<dbReference type="InParanoid" id="A0A3P8UNI6"/>
<reference evidence="9" key="2">
    <citation type="submission" date="2025-08" db="UniProtKB">
        <authorList>
            <consortium name="Ensembl"/>
        </authorList>
    </citation>
    <scope>IDENTIFICATION</scope>
</reference>
<dbReference type="InterPro" id="IPR025874">
    <property type="entry name" value="DZR"/>
</dbReference>
<keyword evidence="2" id="KW-0479">Metal-binding</keyword>
<keyword evidence="10" id="KW-1185">Reference proteome</keyword>
<evidence type="ECO:0000256" key="6">
    <source>
        <dbReference type="ARBA" id="ARBA00023043"/>
    </source>
</evidence>
<dbReference type="OMA" id="HINTNTP"/>
<keyword evidence="4" id="KW-0863">Zinc-finger</keyword>
<evidence type="ECO:0000259" key="8">
    <source>
        <dbReference type="Pfam" id="PF12773"/>
    </source>
</evidence>
<reference evidence="9 10" key="1">
    <citation type="journal article" date="2014" name="Nat. Genet.">
        <title>Whole-genome sequence of a flatfish provides insights into ZW sex chromosome evolution and adaptation to a benthic lifestyle.</title>
        <authorList>
            <person name="Chen S."/>
            <person name="Zhang G."/>
            <person name="Shao C."/>
            <person name="Huang Q."/>
            <person name="Liu G."/>
            <person name="Zhang P."/>
            <person name="Song W."/>
            <person name="An N."/>
            <person name="Chalopin D."/>
            <person name="Volff J.N."/>
            <person name="Hong Y."/>
            <person name="Li Q."/>
            <person name="Sha Z."/>
            <person name="Zhou H."/>
            <person name="Xie M."/>
            <person name="Yu Q."/>
            <person name="Liu Y."/>
            <person name="Xiang H."/>
            <person name="Wang N."/>
            <person name="Wu K."/>
            <person name="Yang C."/>
            <person name="Zhou Q."/>
            <person name="Liao X."/>
            <person name="Yang L."/>
            <person name="Hu Q."/>
            <person name="Zhang J."/>
            <person name="Meng L."/>
            <person name="Jin L."/>
            <person name="Tian Y."/>
            <person name="Lian J."/>
            <person name="Yang J."/>
            <person name="Miao G."/>
            <person name="Liu S."/>
            <person name="Liang Z."/>
            <person name="Yan F."/>
            <person name="Li Y."/>
            <person name="Sun B."/>
            <person name="Zhang H."/>
            <person name="Zhang J."/>
            <person name="Zhu Y."/>
            <person name="Du M."/>
            <person name="Zhao Y."/>
            <person name="Schartl M."/>
            <person name="Tang Q."/>
            <person name="Wang J."/>
        </authorList>
    </citation>
    <scope>NUCLEOTIDE SEQUENCE</scope>
</reference>
<organism evidence="9 10">
    <name type="scientific">Cynoglossus semilaevis</name>
    <name type="common">Tongue sole</name>
    <dbReference type="NCBI Taxonomy" id="244447"/>
    <lineage>
        <taxon>Eukaryota</taxon>
        <taxon>Metazoa</taxon>
        <taxon>Chordata</taxon>
        <taxon>Craniata</taxon>
        <taxon>Vertebrata</taxon>
        <taxon>Euteleostomi</taxon>
        <taxon>Actinopterygii</taxon>
        <taxon>Neopterygii</taxon>
        <taxon>Teleostei</taxon>
        <taxon>Neoteleostei</taxon>
        <taxon>Acanthomorphata</taxon>
        <taxon>Carangaria</taxon>
        <taxon>Pleuronectiformes</taxon>
        <taxon>Pleuronectoidei</taxon>
        <taxon>Cynoglossidae</taxon>
        <taxon>Cynoglossinae</taxon>
        <taxon>Cynoglossus</taxon>
    </lineage>
</organism>